<feature type="compositionally biased region" description="Basic residues" evidence="1">
    <location>
        <begin position="94"/>
        <end position="104"/>
    </location>
</feature>
<dbReference type="Proteomes" id="UP001345963">
    <property type="component" value="Unassembled WGS sequence"/>
</dbReference>
<dbReference type="EMBL" id="JAHUTI010013995">
    <property type="protein sequence ID" value="MED6237151.1"/>
    <property type="molecule type" value="Genomic_DNA"/>
</dbReference>
<feature type="region of interest" description="Disordered" evidence="1">
    <location>
        <begin position="1"/>
        <end position="117"/>
    </location>
</feature>
<evidence type="ECO:0000256" key="1">
    <source>
        <dbReference type="SAM" id="MobiDB-lite"/>
    </source>
</evidence>
<feature type="compositionally biased region" description="Pro residues" evidence="1">
    <location>
        <begin position="107"/>
        <end position="117"/>
    </location>
</feature>
<keyword evidence="3" id="KW-1185">Reference proteome</keyword>
<evidence type="ECO:0000313" key="3">
    <source>
        <dbReference type="Proteomes" id="UP001345963"/>
    </source>
</evidence>
<name>A0ABU7AH91_9TELE</name>
<sequence length="117" mass="12757">MHQPGNQPLQAKHNPHGLQCPTHLTANPSPAPGKGPEPQKEALEEGHHSTPRAGHPANSTPEPRRFPSMPITHTPARHTPLHQVGRLASLSTKAKPHPNRRRTLPPHQSPLPPQLTD</sequence>
<comment type="caution">
    <text evidence="2">The sequence shown here is derived from an EMBL/GenBank/DDBJ whole genome shotgun (WGS) entry which is preliminary data.</text>
</comment>
<reference evidence="2 3" key="1">
    <citation type="submission" date="2021-07" db="EMBL/GenBank/DDBJ databases">
        <authorList>
            <person name="Palmer J.M."/>
        </authorList>
    </citation>
    <scope>NUCLEOTIDE SEQUENCE [LARGE SCALE GENOMIC DNA]</scope>
    <source>
        <strain evidence="2 3">AT_MEX2019</strain>
        <tissue evidence="2">Muscle</tissue>
    </source>
</reference>
<gene>
    <name evidence="2" type="ORF">ATANTOWER_019806</name>
</gene>
<protein>
    <submittedName>
        <fullName evidence="2">Uncharacterized protein</fullName>
    </submittedName>
</protein>
<feature type="compositionally biased region" description="Basic and acidic residues" evidence="1">
    <location>
        <begin position="37"/>
        <end position="48"/>
    </location>
</feature>
<proteinExistence type="predicted"/>
<evidence type="ECO:0000313" key="2">
    <source>
        <dbReference type="EMBL" id="MED6237151.1"/>
    </source>
</evidence>
<organism evidence="2 3">
    <name type="scientific">Ataeniobius toweri</name>
    <dbReference type="NCBI Taxonomy" id="208326"/>
    <lineage>
        <taxon>Eukaryota</taxon>
        <taxon>Metazoa</taxon>
        <taxon>Chordata</taxon>
        <taxon>Craniata</taxon>
        <taxon>Vertebrata</taxon>
        <taxon>Euteleostomi</taxon>
        <taxon>Actinopterygii</taxon>
        <taxon>Neopterygii</taxon>
        <taxon>Teleostei</taxon>
        <taxon>Neoteleostei</taxon>
        <taxon>Acanthomorphata</taxon>
        <taxon>Ovalentaria</taxon>
        <taxon>Atherinomorphae</taxon>
        <taxon>Cyprinodontiformes</taxon>
        <taxon>Goodeidae</taxon>
        <taxon>Ataeniobius</taxon>
    </lineage>
</organism>
<accession>A0ABU7AH91</accession>